<dbReference type="PANTHER" id="PTHR30055:SF234">
    <property type="entry name" value="HTH-TYPE TRANSCRIPTIONAL REGULATOR BETI"/>
    <property type="match status" value="1"/>
</dbReference>
<name>A0A2S5SQJ6_9BURK</name>
<sequence>MATNAERTAQTRARLIDTARALFSEHGYAATGTEAILEGAGVRRGAMYHHFADKAALFEAVCLQLCEEAVPAIEAATERVDDPLEALVQGSLAWLRFVTQPGVQRIWLLDAPTVLGWSRWEALDRRLGQQALREGIEAALAEGVLRYEGSPELLATMLNGALNALALRLAAPGTKVPRRVWEQAVRSLFEAFSPPALPGS</sequence>
<dbReference type="PANTHER" id="PTHR30055">
    <property type="entry name" value="HTH-TYPE TRANSCRIPTIONAL REGULATOR RUTR"/>
    <property type="match status" value="1"/>
</dbReference>
<proteinExistence type="predicted"/>
<evidence type="ECO:0000256" key="2">
    <source>
        <dbReference type="ARBA" id="ARBA00023125"/>
    </source>
</evidence>
<keyword evidence="7" id="KW-1185">Reference proteome</keyword>
<dbReference type="SUPFAM" id="SSF46689">
    <property type="entry name" value="Homeodomain-like"/>
    <property type="match status" value="1"/>
</dbReference>
<dbReference type="PRINTS" id="PR00455">
    <property type="entry name" value="HTHTETR"/>
</dbReference>
<keyword evidence="1" id="KW-0805">Transcription regulation</keyword>
<evidence type="ECO:0000256" key="4">
    <source>
        <dbReference type="PROSITE-ProRule" id="PRU00335"/>
    </source>
</evidence>
<reference evidence="6 7" key="1">
    <citation type="submission" date="2018-02" db="EMBL/GenBank/DDBJ databases">
        <title>Reclassifiation of [Polyangium] brachysporum DSM 7029 as Guopingzhaonella breviflexa gen. nov., sp. nov., a member of the family Comamonadaceae.</title>
        <authorList>
            <person name="Tang B."/>
        </authorList>
    </citation>
    <scope>NUCLEOTIDE SEQUENCE [LARGE SCALE GENOMIC DNA]</scope>
    <source>
        <strain evidence="6 7">BCRC 80649</strain>
    </source>
</reference>
<evidence type="ECO:0000259" key="5">
    <source>
        <dbReference type="PROSITE" id="PS50977"/>
    </source>
</evidence>
<keyword evidence="2 4" id="KW-0238">DNA-binding</keyword>
<dbReference type="InterPro" id="IPR001647">
    <property type="entry name" value="HTH_TetR"/>
</dbReference>
<dbReference type="Pfam" id="PF21351">
    <property type="entry name" value="TetR_C_41"/>
    <property type="match status" value="1"/>
</dbReference>
<dbReference type="AlphaFoldDB" id="A0A2S5SQJ6"/>
<dbReference type="InterPro" id="IPR049484">
    <property type="entry name" value="Rv0078-like_C"/>
</dbReference>
<feature type="DNA-binding region" description="H-T-H motif" evidence="4">
    <location>
        <begin position="32"/>
        <end position="51"/>
    </location>
</feature>
<comment type="caution">
    <text evidence="6">The sequence shown here is derived from an EMBL/GenBank/DDBJ whole genome shotgun (WGS) entry which is preliminary data.</text>
</comment>
<dbReference type="SUPFAM" id="SSF48498">
    <property type="entry name" value="Tetracyclin repressor-like, C-terminal domain"/>
    <property type="match status" value="1"/>
</dbReference>
<dbReference type="PROSITE" id="PS50977">
    <property type="entry name" value="HTH_TETR_2"/>
    <property type="match status" value="1"/>
</dbReference>
<organism evidence="6 7">
    <name type="scientific">Caldimonas caldifontis</name>
    <dbReference type="NCBI Taxonomy" id="1452508"/>
    <lineage>
        <taxon>Bacteria</taxon>
        <taxon>Pseudomonadati</taxon>
        <taxon>Pseudomonadota</taxon>
        <taxon>Betaproteobacteria</taxon>
        <taxon>Burkholderiales</taxon>
        <taxon>Sphaerotilaceae</taxon>
        <taxon>Caldimonas</taxon>
    </lineage>
</organism>
<dbReference type="Pfam" id="PF00440">
    <property type="entry name" value="TetR_N"/>
    <property type="match status" value="1"/>
</dbReference>
<evidence type="ECO:0000313" key="7">
    <source>
        <dbReference type="Proteomes" id="UP000238605"/>
    </source>
</evidence>
<dbReference type="InterPro" id="IPR009057">
    <property type="entry name" value="Homeodomain-like_sf"/>
</dbReference>
<dbReference type="InterPro" id="IPR036271">
    <property type="entry name" value="Tet_transcr_reg_TetR-rel_C_sf"/>
</dbReference>
<dbReference type="RefSeq" id="WP_104303854.1">
    <property type="nucleotide sequence ID" value="NZ_PSNX01000018.1"/>
</dbReference>
<dbReference type="InterPro" id="IPR050109">
    <property type="entry name" value="HTH-type_TetR-like_transc_reg"/>
</dbReference>
<dbReference type="Gene3D" id="1.10.357.10">
    <property type="entry name" value="Tetracycline Repressor, domain 2"/>
    <property type="match status" value="1"/>
</dbReference>
<protein>
    <submittedName>
        <fullName evidence="6">TetR family transcriptional regulator</fullName>
    </submittedName>
</protein>
<dbReference type="EMBL" id="PSNX01000018">
    <property type="protein sequence ID" value="PPE65002.1"/>
    <property type="molecule type" value="Genomic_DNA"/>
</dbReference>
<feature type="domain" description="HTH tetR-type" evidence="5">
    <location>
        <begin position="9"/>
        <end position="69"/>
    </location>
</feature>
<accession>A0A2S5SQJ6</accession>
<evidence type="ECO:0000256" key="1">
    <source>
        <dbReference type="ARBA" id="ARBA00023015"/>
    </source>
</evidence>
<dbReference type="OrthoDB" id="5816932at2"/>
<dbReference type="GO" id="GO:0003700">
    <property type="term" value="F:DNA-binding transcription factor activity"/>
    <property type="evidence" value="ECO:0007669"/>
    <property type="project" value="TreeGrafter"/>
</dbReference>
<gene>
    <name evidence="6" type="ORF">C1704_16585</name>
</gene>
<evidence type="ECO:0000313" key="6">
    <source>
        <dbReference type="EMBL" id="PPE65002.1"/>
    </source>
</evidence>
<evidence type="ECO:0000256" key="3">
    <source>
        <dbReference type="ARBA" id="ARBA00023163"/>
    </source>
</evidence>
<dbReference type="Proteomes" id="UP000238605">
    <property type="component" value="Unassembled WGS sequence"/>
</dbReference>
<dbReference type="GO" id="GO:0000976">
    <property type="term" value="F:transcription cis-regulatory region binding"/>
    <property type="evidence" value="ECO:0007669"/>
    <property type="project" value="TreeGrafter"/>
</dbReference>
<keyword evidence="3" id="KW-0804">Transcription</keyword>